<protein>
    <submittedName>
        <fullName evidence="2">Uncharacterized protein</fullName>
    </submittedName>
</protein>
<dbReference type="Proteomes" id="UP001217838">
    <property type="component" value="Unassembled WGS sequence"/>
</dbReference>
<feature type="region of interest" description="Disordered" evidence="1">
    <location>
        <begin position="497"/>
        <end position="530"/>
    </location>
</feature>
<name>A0ABT5B5G0_9BACT</name>
<proteinExistence type="predicted"/>
<evidence type="ECO:0000313" key="3">
    <source>
        <dbReference type="Proteomes" id="UP001217838"/>
    </source>
</evidence>
<gene>
    <name evidence="2" type="ORF">POL58_14220</name>
</gene>
<organism evidence="2 3">
    <name type="scientific">Nannocystis radixulma</name>
    <dbReference type="NCBI Taxonomy" id="2995305"/>
    <lineage>
        <taxon>Bacteria</taxon>
        <taxon>Pseudomonadati</taxon>
        <taxon>Myxococcota</taxon>
        <taxon>Polyangia</taxon>
        <taxon>Nannocystales</taxon>
        <taxon>Nannocystaceae</taxon>
        <taxon>Nannocystis</taxon>
    </lineage>
</organism>
<evidence type="ECO:0000313" key="2">
    <source>
        <dbReference type="EMBL" id="MDC0668905.1"/>
    </source>
</evidence>
<accession>A0ABT5B5G0</accession>
<reference evidence="2 3" key="1">
    <citation type="submission" date="2022-11" db="EMBL/GenBank/DDBJ databases">
        <title>Minimal conservation of predation-associated metabolite biosynthetic gene clusters underscores biosynthetic potential of Myxococcota including descriptions for ten novel species: Archangium lansinium sp. nov., Myxococcus landrumus sp. nov., Nannocystis bai.</title>
        <authorList>
            <person name="Ahearne A."/>
            <person name="Stevens C."/>
            <person name="Dowd S."/>
        </authorList>
    </citation>
    <scope>NUCLEOTIDE SEQUENCE [LARGE SCALE GENOMIC DNA]</scope>
    <source>
        <strain evidence="2 3">NCELM</strain>
    </source>
</reference>
<evidence type="ECO:0000256" key="1">
    <source>
        <dbReference type="SAM" id="MobiDB-lite"/>
    </source>
</evidence>
<dbReference type="EMBL" id="JAQNDN010000005">
    <property type="protein sequence ID" value="MDC0668905.1"/>
    <property type="molecule type" value="Genomic_DNA"/>
</dbReference>
<sequence>MAQTSLGNSGRILGVRLVDDDDAGGSGLQRPRGLGLVRAAAAVEEEDGALHVADERLAAVGRVGAAGVLAAHERGGDVELGEAEDGGARRERLRQRLHREVDDLARALVRHEPHARRGAVERGPHAGVVLVADERAVLVLDQHGVAVFAAAAVVVELTGAGGLDEAGVVPPVVQPVDDVEGADDPGHRLRVAGHDRLADVVGVIEHAGGGDGGADPVGDRVLVLGIAVGVDVVADGGHGAVRQPWVRLTVGVGVEAVDRHQHGGLEALGQRAGEAGRVRVEVGERAVERVVPWIVGRVDSVLIGRVGDGAAPHEQATVVGGDDVLIEVVAPVELRLHLDEVGGDQVVADGEVDRSHARGLAEAQPLVAGHGVTPPAGAHVELDEGSGPEVAVEVAQGRRDRGRGGELERLGAAGMRGGVRCAGDSEQTPVAVEQELDVAVKEVDAADCLTQGDDDAAAPSVVDVERARLGEHRRGDAVGRGVARELPARGSLERERSGWWLAPRGPHQRGDTAPGRSRDRDAAVHDPRGERRCRGRDVEVGPLTGIRARSEEREDDRCRMCNEHSHDDMLSRPIARRDAATPVCCKPAGDGVRARPGRA</sequence>
<comment type="caution">
    <text evidence="2">The sequence shown here is derived from an EMBL/GenBank/DDBJ whole genome shotgun (WGS) entry which is preliminary data.</text>
</comment>
<feature type="compositionally biased region" description="Basic and acidic residues" evidence="1">
    <location>
        <begin position="516"/>
        <end position="530"/>
    </location>
</feature>
<keyword evidence="3" id="KW-1185">Reference proteome</keyword>